<dbReference type="CDD" id="cd18109">
    <property type="entry name" value="SpoU-like_RNA-MTase"/>
    <property type="match status" value="1"/>
</dbReference>
<dbReference type="AlphaFoldDB" id="H1Q3D8"/>
<dbReference type="InterPro" id="IPR029064">
    <property type="entry name" value="Ribosomal_eL30-like_sf"/>
</dbReference>
<dbReference type="Pfam" id="PF22435">
    <property type="entry name" value="MRM3-like_sub_bind"/>
    <property type="match status" value="1"/>
</dbReference>
<dbReference type="Pfam" id="PF00588">
    <property type="entry name" value="SpoU_methylase"/>
    <property type="match status" value="1"/>
</dbReference>
<evidence type="ECO:0000256" key="3">
    <source>
        <dbReference type="ARBA" id="ARBA00022679"/>
    </source>
</evidence>
<dbReference type="STRING" id="883158.HMPREF9140_01426"/>
<evidence type="ECO:0000259" key="5">
    <source>
        <dbReference type="Pfam" id="PF22435"/>
    </source>
</evidence>
<dbReference type="Gene3D" id="3.40.1280.10">
    <property type="match status" value="1"/>
</dbReference>
<dbReference type="EMBL" id="AGWK01000039">
    <property type="protein sequence ID" value="EHO68824.1"/>
    <property type="molecule type" value="Genomic_DNA"/>
</dbReference>
<dbReference type="PANTHER" id="PTHR43191:SF2">
    <property type="entry name" value="RRNA METHYLTRANSFERASE 3, MITOCHONDRIAL"/>
    <property type="match status" value="1"/>
</dbReference>
<evidence type="ECO:0000256" key="1">
    <source>
        <dbReference type="ARBA" id="ARBA00007228"/>
    </source>
</evidence>
<dbReference type="Gene3D" id="3.30.1330.30">
    <property type="match status" value="1"/>
</dbReference>
<dbReference type="PATRIC" id="fig|883158.3.peg.1420"/>
<evidence type="ECO:0000313" key="6">
    <source>
        <dbReference type="EMBL" id="EHO68824.1"/>
    </source>
</evidence>
<keyword evidence="2" id="KW-0489">Methyltransferase</keyword>
<dbReference type="GO" id="GO:0032259">
    <property type="term" value="P:methylation"/>
    <property type="evidence" value="ECO:0007669"/>
    <property type="project" value="UniProtKB-KW"/>
</dbReference>
<keyword evidence="3" id="KW-0808">Transferase</keyword>
<proteinExistence type="inferred from homology"/>
<dbReference type="InterPro" id="IPR051259">
    <property type="entry name" value="rRNA_Methyltransferase"/>
</dbReference>
<protein>
    <submittedName>
        <fullName evidence="6">Uncharacterized protein</fullName>
    </submittedName>
</protein>
<dbReference type="SUPFAM" id="SSF75217">
    <property type="entry name" value="alpha/beta knot"/>
    <property type="match status" value="1"/>
</dbReference>
<name>H1Q3D8_9BACT</name>
<gene>
    <name evidence="6" type="ORF">HMPREF9140_01426</name>
</gene>
<feature type="domain" description="MRM3-like substrate binding" evidence="5">
    <location>
        <begin position="5"/>
        <end position="68"/>
    </location>
</feature>
<organism evidence="6 7">
    <name type="scientific">Prevotella micans F0438</name>
    <dbReference type="NCBI Taxonomy" id="883158"/>
    <lineage>
        <taxon>Bacteria</taxon>
        <taxon>Pseudomonadati</taxon>
        <taxon>Bacteroidota</taxon>
        <taxon>Bacteroidia</taxon>
        <taxon>Bacteroidales</taxon>
        <taxon>Prevotellaceae</taxon>
        <taxon>Prevotella</taxon>
    </lineage>
</organism>
<dbReference type="HOGENOM" id="CLU_021322_3_2_10"/>
<accession>H1Q3D8</accession>
<comment type="caution">
    <text evidence="6">The sequence shown here is derived from an EMBL/GenBank/DDBJ whole genome shotgun (WGS) entry which is preliminary data.</text>
</comment>
<dbReference type="RefSeq" id="WP_006952902.1">
    <property type="nucleotide sequence ID" value="NZ_JH594522.1"/>
</dbReference>
<evidence type="ECO:0000256" key="2">
    <source>
        <dbReference type="ARBA" id="ARBA00022603"/>
    </source>
</evidence>
<dbReference type="GO" id="GO:0006396">
    <property type="term" value="P:RNA processing"/>
    <property type="evidence" value="ECO:0007669"/>
    <property type="project" value="InterPro"/>
</dbReference>
<feature type="domain" description="tRNA/rRNA methyltransferase SpoU type" evidence="4">
    <location>
        <begin position="85"/>
        <end position="226"/>
    </location>
</feature>
<evidence type="ECO:0000313" key="7">
    <source>
        <dbReference type="Proteomes" id="UP000016023"/>
    </source>
</evidence>
<dbReference type="InterPro" id="IPR029028">
    <property type="entry name" value="Alpha/beta_knot_MTases"/>
</dbReference>
<sequence length="234" mass="25306">MISKNKLKLIKALATKKGRERSGLFLAEGPKIVDELIAGGFELEFLIDNPDEVCQASLLQHPQGVIGVFKQKVQPESETPLGQTLTIALDGVQDPGNLGTIIRIADWFGIRNIICSIDTADCWNPKVVQATMGSIARVAIIYANLESELTSISTDTPVYGTVLDGTSLYDEKSLADRGIIVMGNEGNGISPSIRRLLTHRLVIPPFAKYGPTAESLNVAVATAIVCAEFRRRTT</sequence>
<reference evidence="6 7" key="1">
    <citation type="submission" date="2011-12" db="EMBL/GenBank/DDBJ databases">
        <title>The Genome Sequence of Prevotella micans F0438.</title>
        <authorList>
            <consortium name="The Broad Institute Genome Sequencing Platform"/>
            <person name="Earl A."/>
            <person name="Ward D."/>
            <person name="Feldgarden M."/>
            <person name="Gevers D."/>
            <person name="Izard J."/>
            <person name="Baranova O.V."/>
            <person name="Blanton J.M."/>
            <person name="Wade W.G."/>
            <person name="Dewhirst F.E."/>
            <person name="Young S.K."/>
            <person name="Zeng Q."/>
            <person name="Gargeya S."/>
            <person name="Fitzgerald M."/>
            <person name="Haas B."/>
            <person name="Abouelleil A."/>
            <person name="Alvarado L."/>
            <person name="Arachchi H.M."/>
            <person name="Berlin A."/>
            <person name="Chapman S.B."/>
            <person name="Gearin G."/>
            <person name="Goldberg J."/>
            <person name="Griggs A."/>
            <person name="Gujja S."/>
            <person name="Hansen M."/>
            <person name="Heiman D."/>
            <person name="Howarth C."/>
            <person name="Larimer J."/>
            <person name="Lui A."/>
            <person name="MacDonald P.J.P."/>
            <person name="McCowen C."/>
            <person name="Montmayeur A."/>
            <person name="Murphy C."/>
            <person name="Neiman D."/>
            <person name="Pearson M."/>
            <person name="Priest M."/>
            <person name="Roberts A."/>
            <person name="Saif S."/>
            <person name="Shea T."/>
            <person name="Sisk P."/>
            <person name="Stolte C."/>
            <person name="Sykes S."/>
            <person name="Wortman J."/>
            <person name="Nusbaum C."/>
            <person name="Birren B."/>
        </authorList>
    </citation>
    <scope>NUCLEOTIDE SEQUENCE [LARGE SCALE GENOMIC DNA]</scope>
    <source>
        <strain evidence="6 7">F0438</strain>
    </source>
</reference>
<dbReference type="GO" id="GO:0003723">
    <property type="term" value="F:RNA binding"/>
    <property type="evidence" value="ECO:0007669"/>
    <property type="project" value="InterPro"/>
</dbReference>
<dbReference type="GO" id="GO:0008173">
    <property type="term" value="F:RNA methyltransferase activity"/>
    <property type="evidence" value="ECO:0007669"/>
    <property type="project" value="InterPro"/>
</dbReference>
<dbReference type="SUPFAM" id="SSF55315">
    <property type="entry name" value="L30e-like"/>
    <property type="match status" value="1"/>
</dbReference>
<dbReference type="InterPro" id="IPR053888">
    <property type="entry name" value="MRM3-like_sub_bind"/>
</dbReference>
<dbReference type="Proteomes" id="UP000016023">
    <property type="component" value="Unassembled WGS sequence"/>
</dbReference>
<comment type="similarity">
    <text evidence="1">Belongs to the class IV-like SAM-binding methyltransferase superfamily. RNA methyltransferase TrmH family.</text>
</comment>
<dbReference type="eggNOG" id="COG0566">
    <property type="taxonomic scope" value="Bacteria"/>
</dbReference>
<dbReference type="InterPro" id="IPR001537">
    <property type="entry name" value="SpoU_MeTrfase"/>
</dbReference>
<dbReference type="PANTHER" id="PTHR43191">
    <property type="entry name" value="RRNA METHYLTRANSFERASE 3"/>
    <property type="match status" value="1"/>
</dbReference>
<evidence type="ECO:0000259" key="4">
    <source>
        <dbReference type="Pfam" id="PF00588"/>
    </source>
</evidence>
<keyword evidence="7" id="KW-1185">Reference proteome</keyword>
<dbReference type="InterPro" id="IPR029026">
    <property type="entry name" value="tRNA_m1G_MTases_N"/>
</dbReference>